<dbReference type="Pfam" id="PF01926">
    <property type="entry name" value="MMR_HSR1"/>
    <property type="match status" value="1"/>
</dbReference>
<feature type="domain" description="G" evidence="2">
    <location>
        <begin position="65"/>
        <end position="172"/>
    </location>
</feature>
<dbReference type="OrthoDB" id="238366at2"/>
<dbReference type="InterPro" id="IPR027417">
    <property type="entry name" value="P-loop_NTPase"/>
</dbReference>
<keyword evidence="1" id="KW-0472">Membrane</keyword>
<dbReference type="GO" id="GO:0043024">
    <property type="term" value="F:ribosomal small subunit binding"/>
    <property type="evidence" value="ECO:0007669"/>
    <property type="project" value="TreeGrafter"/>
</dbReference>
<dbReference type="AlphaFoldDB" id="A0A518BA49"/>
<dbReference type="PANTHER" id="PTHR42698">
    <property type="entry name" value="GTPASE ERA"/>
    <property type="match status" value="1"/>
</dbReference>
<gene>
    <name evidence="3" type="ORF">Pan216_47390</name>
</gene>
<dbReference type="GO" id="GO:0005829">
    <property type="term" value="C:cytosol"/>
    <property type="evidence" value="ECO:0007669"/>
    <property type="project" value="TreeGrafter"/>
</dbReference>
<sequence>MTTAIDSSLIDKTACVDQLAESLLAWLDQPPLVPPDADNERTLRDSIEDLLARIRHLRSEPSLLTVMFLGGTGVGKSTLLNALAGSNIAEASLARPTTRTPTVYHHRDVAIDRLDPVFKTCHHVTHNRPELRHKVLIDTPDVDGSIKENWDTLGEMLPLADAVVYVGSQEKYHDRFAWELMLKHRSSRGFAFVINKWDRCQLSLNEKTGLAPDKDLRQSLAEAGFGDPLVFRTCASHWSYQRLHPEKDLGRIDDDFLRLEDWVEAGLTDRVIRDIKVRGIVGRLEELLGALGQLIPPSWNEQTNLLRKEWERALLDGLADHASLLTAAADVHSSAFERYFSHVARGNFRGLFRVYLSVIDWLTQLRVPSLSSLRTTEEMRINELVNRCVASIPQATRSNYHQALTSNLLVLADRKGWPVKTLRDFLPKTSSDSLGDAVLADILGEQLQALEKRFTDPTGGRRAQQAVVCGLCDWLPMGIVIILFLKWCYNAVMTGFWDFEDYLGSLLVVVGTLMVLHMLLIRTIPSRWDVLRDELRKMIGTRLVEKVGPIYLSGLEDFHEQLKSERRMVVEVLEDLTRLHDQLERAERPGSQSGMFAHPTEG</sequence>
<dbReference type="EMBL" id="CP036279">
    <property type="protein sequence ID" value="QDU63858.1"/>
    <property type="molecule type" value="Genomic_DNA"/>
</dbReference>
<dbReference type="RefSeq" id="WP_145261637.1">
    <property type="nucleotide sequence ID" value="NZ_CP036279.1"/>
</dbReference>
<proteinExistence type="predicted"/>
<organism evidence="3 4">
    <name type="scientific">Kolteria novifilia</name>
    <dbReference type="NCBI Taxonomy" id="2527975"/>
    <lineage>
        <taxon>Bacteria</taxon>
        <taxon>Pseudomonadati</taxon>
        <taxon>Planctomycetota</taxon>
        <taxon>Planctomycetia</taxon>
        <taxon>Kolteriales</taxon>
        <taxon>Kolteriaceae</taxon>
        <taxon>Kolteria</taxon>
    </lineage>
</organism>
<dbReference type="GO" id="GO:0000028">
    <property type="term" value="P:ribosomal small subunit assembly"/>
    <property type="evidence" value="ECO:0007669"/>
    <property type="project" value="TreeGrafter"/>
</dbReference>
<name>A0A518BA49_9BACT</name>
<feature type="transmembrane region" description="Helical" evidence="1">
    <location>
        <begin position="502"/>
        <end position="521"/>
    </location>
</feature>
<protein>
    <submittedName>
        <fullName evidence="3">GTPase Era</fullName>
    </submittedName>
</protein>
<dbReference type="PANTHER" id="PTHR42698:SF1">
    <property type="entry name" value="GTPASE ERA, MITOCHONDRIAL"/>
    <property type="match status" value="1"/>
</dbReference>
<evidence type="ECO:0000313" key="4">
    <source>
        <dbReference type="Proteomes" id="UP000317093"/>
    </source>
</evidence>
<evidence type="ECO:0000259" key="2">
    <source>
        <dbReference type="Pfam" id="PF01926"/>
    </source>
</evidence>
<dbReference type="KEGG" id="knv:Pan216_47390"/>
<accession>A0A518BA49</accession>
<keyword evidence="4" id="KW-1185">Reference proteome</keyword>
<feature type="transmembrane region" description="Helical" evidence="1">
    <location>
        <begin position="466"/>
        <end position="487"/>
    </location>
</feature>
<reference evidence="3 4" key="1">
    <citation type="submission" date="2019-02" db="EMBL/GenBank/DDBJ databases">
        <title>Deep-cultivation of Planctomycetes and their phenomic and genomic characterization uncovers novel biology.</title>
        <authorList>
            <person name="Wiegand S."/>
            <person name="Jogler M."/>
            <person name="Boedeker C."/>
            <person name="Pinto D."/>
            <person name="Vollmers J."/>
            <person name="Rivas-Marin E."/>
            <person name="Kohn T."/>
            <person name="Peeters S.H."/>
            <person name="Heuer A."/>
            <person name="Rast P."/>
            <person name="Oberbeckmann S."/>
            <person name="Bunk B."/>
            <person name="Jeske O."/>
            <person name="Meyerdierks A."/>
            <person name="Storesund J.E."/>
            <person name="Kallscheuer N."/>
            <person name="Luecker S."/>
            <person name="Lage O.M."/>
            <person name="Pohl T."/>
            <person name="Merkel B.J."/>
            <person name="Hornburger P."/>
            <person name="Mueller R.-W."/>
            <person name="Bruemmer F."/>
            <person name="Labrenz M."/>
            <person name="Spormann A.M."/>
            <person name="Op den Camp H."/>
            <person name="Overmann J."/>
            <person name="Amann R."/>
            <person name="Jetten M.S.M."/>
            <person name="Mascher T."/>
            <person name="Medema M.H."/>
            <person name="Devos D.P."/>
            <person name="Kaster A.-K."/>
            <person name="Ovreas L."/>
            <person name="Rohde M."/>
            <person name="Galperin M.Y."/>
            <person name="Jogler C."/>
        </authorList>
    </citation>
    <scope>NUCLEOTIDE SEQUENCE [LARGE SCALE GENOMIC DNA]</scope>
    <source>
        <strain evidence="3 4">Pan216</strain>
    </source>
</reference>
<dbReference type="Proteomes" id="UP000317093">
    <property type="component" value="Chromosome"/>
</dbReference>
<dbReference type="Gene3D" id="3.40.50.300">
    <property type="entry name" value="P-loop containing nucleotide triphosphate hydrolases"/>
    <property type="match status" value="1"/>
</dbReference>
<keyword evidence="1" id="KW-0812">Transmembrane</keyword>
<dbReference type="GO" id="GO:0019843">
    <property type="term" value="F:rRNA binding"/>
    <property type="evidence" value="ECO:0007669"/>
    <property type="project" value="TreeGrafter"/>
</dbReference>
<evidence type="ECO:0000313" key="3">
    <source>
        <dbReference type="EMBL" id="QDU63858.1"/>
    </source>
</evidence>
<dbReference type="InterPro" id="IPR006073">
    <property type="entry name" value="GTP-bd"/>
</dbReference>
<keyword evidence="1" id="KW-1133">Transmembrane helix</keyword>
<dbReference type="GO" id="GO:0005525">
    <property type="term" value="F:GTP binding"/>
    <property type="evidence" value="ECO:0007669"/>
    <property type="project" value="InterPro"/>
</dbReference>
<dbReference type="SUPFAM" id="SSF52540">
    <property type="entry name" value="P-loop containing nucleoside triphosphate hydrolases"/>
    <property type="match status" value="1"/>
</dbReference>
<dbReference type="InterPro" id="IPR005662">
    <property type="entry name" value="GTPase_Era-like"/>
</dbReference>
<evidence type="ECO:0000256" key="1">
    <source>
        <dbReference type="SAM" id="Phobius"/>
    </source>
</evidence>